<evidence type="ECO:0000313" key="1">
    <source>
        <dbReference type="EMBL" id="JAP12814.1"/>
    </source>
</evidence>
<dbReference type="EMBL" id="GEDG01029011">
    <property type="protein sequence ID" value="JAP12814.1"/>
    <property type="molecule type" value="Transcribed_RNA"/>
</dbReference>
<dbReference type="AlphaFoldDB" id="A0A0V0GXJ7"/>
<reference evidence="1" key="1">
    <citation type="submission" date="2015-12" db="EMBL/GenBank/DDBJ databases">
        <title>Gene expression during late stages of embryo sac development: a critical building block for successful pollen-pistil interactions.</title>
        <authorList>
            <person name="Liu Y."/>
            <person name="Joly V."/>
            <person name="Sabar M."/>
            <person name="Matton D.P."/>
        </authorList>
    </citation>
    <scope>NUCLEOTIDE SEQUENCE</scope>
</reference>
<feature type="non-terminal residue" evidence="1">
    <location>
        <position position="1"/>
    </location>
</feature>
<name>A0A0V0GXJ7_SOLCH</name>
<sequence>GIGVLYPASCGWIRLVSYCFPISYATGVSIALNIQYYSLCPKLCSTLSFLVCPEKNDTFVYLETI</sequence>
<proteinExistence type="predicted"/>
<protein>
    <submittedName>
        <fullName evidence="1">Putative ovule protein</fullName>
    </submittedName>
</protein>
<organism evidence="1">
    <name type="scientific">Solanum chacoense</name>
    <name type="common">Chaco potato</name>
    <dbReference type="NCBI Taxonomy" id="4108"/>
    <lineage>
        <taxon>Eukaryota</taxon>
        <taxon>Viridiplantae</taxon>
        <taxon>Streptophyta</taxon>
        <taxon>Embryophyta</taxon>
        <taxon>Tracheophyta</taxon>
        <taxon>Spermatophyta</taxon>
        <taxon>Magnoliopsida</taxon>
        <taxon>eudicotyledons</taxon>
        <taxon>Gunneridae</taxon>
        <taxon>Pentapetalae</taxon>
        <taxon>asterids</taxon>
        <taxon>lamiids</taxon>
        <taxon>Solanales</taxon>
        <taxon>Solanaceae</taxon>
        <taxon>Solanoideae</taxon>
        <taxon>Solaneae</taxon>
        <taxon>Solanum</taxon>
    </lineage>
</organism>
<accession>A0A0V0GXJ7</accession>